<dbReference type="EMBL" id="LWBO01000022">
    <property type="protein sequence ID" value="OQP45053.1"/>
    <property type="molecule type" value="Genomic_DNA"/>
</dbReference>
<dbReference type="Pfam" id="PF04773">
    <property type="entry name" value="FecR"/>
    <property type="match status" value="1"/>
</dbReference>
<sequence>MAISRLDTLIERFRNKTISEEEHAELLSLLSQPAHARTARQFFKEVIDSQSDPAPLFSAAESQELYASVQAAIQTKEEKPVAPLFPVWKWAGVAAAACVLIVASYWLLQPREPKPITPVAQTTPVKPDLQPGNKNKAILILADKKEVILDSTNAGILSLQGNAQVRKDDSGQIIYETGELKGKPPGPVYNELYIPNGGAYSLVLSDGSKVWLNSASHIKFPVNFTGNTREVEINGEAYFEVAKDRSRPFKVHFNSSTVEVLGTHFNINSYDDESIHRVTLLEGSVRVGYEEMAKGEEQPIILKPGQQAILSQSSQKSQSIPVQTVDVEQAIAWKNGYFMFVDEDIKSIMRKLARWYNFTPEYRGNVDDEQFGGMISRFRNISDVLNMFESTGTIHFKIIPGDQSGRGRKIIITK</sequence>
<organism evidence="3 4">
    <name type="scientific">Niastella koreensis</name>
    <dbReference type="NCBI Taxonomy" id="354356"/>
    <lineage>
        <taxon>Bacteria</taxon>
        <taxon>Pseudomonadati</taxon>
        <taxon>Bacteroidota</taxon>
        <taxon>Chitinophagia</taxon>
        <taxon>Chitinophagales</taxon>
        <taxon>Chitinophagaceae</taxon>
        <taxon>Niastella</taxon>
    </lineage>
</organism>
<name>A0ABX3NSK8_9BACT</name>
<dbReference type="Proteomes" id="UP000192277">
    <property type="component" value="Unassembled WGS sequence"/>
</dbReference>
<feature type="domain" description="Protein FecR C-terminal" evidence="2">
    <location>
        <begin position="337"/>
        <end position="400"/>
    </location>
</feature>
<proteinExistence type="predicted"/>
<dbReference type="Gene3D" id="2.60.120.1440">
    <property type="match status" value="1"/>
</dbReference>
<dbReference type="RefSeq" id="WP_014222085.1">
    <property type="nucleotide sequence ID" value="NZ_LWBO01000022.1"/>
</dbReference>
<dbReference type="InterPro" id="IPR006860">
    <property type="entry name" value="FecR"/>
</dbReference>
<protein>
    <recommendedName>
        <fullName evidence="5">Anti-FecI sigma factor, FecR</fullName>
    </recommendedName>
</protein>
<evidence type="ECO:0000313" key="4">
    <source>
        <dbReference type="Proteomes" id="UP000192277"/>
    </source>
</evidence>
<reference evidence="3 4" key="1">
    <citation type="submission" date="2016-04" db="EMBL/GenBank/DDBJ databases">
        <authorList>
            <person name="Chen L."/>
            <person name="Zhuang W."/>
            <person name="Wang G."/>
        </authorList>
    </citation>
    <scope>NUCLEOTIDE SEQUENCE [LARGE SCALE GENOMIC DNA]</scope>
    <source>
        <strain evidence="4">GR20</strain>
    </source>
</reference>
<dbReference type="PANTHER" id="PTHR30273:SF2">
    <property type="entry name" value="PROTEIN FECR"/>
    <property type="match status" value="1"/>
</dbReference>
<evidence type="ECO:0008006" key="5">
    <source>
        <dbReference type="Google" id="ProtNLM"/>
    </source>
</evidence>
<gene>
    <name evidence="3" type="ORF">A4D02_34420</name>
</gene>
<evidence type="ECO:0000259" key="2">
    <source>
        <dbReference type="Pfam" id="PF16344"/>
    </source>
</evidence>
<dbReference type="Pfam" id="PF16344">
    <property type="entry name" value="FecR_C"/>
    <property type="match status" value="1"/>
</dbReference>
<accession>A0ABX3NSK8</accession>
<dbReference type="InterPro" id="IPR032508">
    <property type="entry name" value="FecR_C"/>
</dbReference>
<evidence type="ECO:0000313" key="3">
    <source>
        <dbReference type="EMBL" id="OQP45053.1"/>
    </source>
</evidence>
<feature type="domain" description="FecR protein" evidence="1">
    <location>
        <begin position="195"/>
        <end position="286"/>
    </location>
</feature>
<dbReference type="Gene3D" id="3.55.50.30">
    <property type="match status" value="1"/>
</dbReference>
<dbReference type="InterPro" id="IPR012373">
    <property type="entry name" value="Ferrdict_sens_TM"/>
</dbReference>
<evidence type="ECO:0000259" key="1">
    <source>
        <dbReference type="Pfam" id="PF04773"/>
    </source>
</evidence>
<dbReference type="PANTHER" id="PTHR30273">
    <property type="entry name" value="PERIPLASMIC SIGNAL SENSOR AND SIGMA FACTOR ACTIVATOR FECR-RELATED"/>
    <property type="match status" value="1"/>
</dbReference>
<comment type="caution">
    <text evidence="3">The sequence shown here is derived from an EMBL/GenBank/DDBJ whole genome shotgun (WGS) entry which is preliminary data.</text>
</comment>
<keyword evidence="4" id="KW-1185">Reference proteome</keyword>